<protein>
    <recommendedName>
        <fullName evidence="1">Trypanosoma Tc-38 (p38) protein domain-containing protein</fullName>
    </recommendedName>
</protein>
<dbReference type="EMBL" id="AYLP01000009">
    <property type="protein sequence ID" value="ESS69742.1"/>
    <property type="molecule type" value="Genomic_DNA"/>
</dbReference>
<reference evidence="2 3" key="1">
    <citation type="journal article" date="2014" name="Genome Announc.">
        <title>Trypanosoma cruzi Clone Dm28c Draft Genome Sequence.</title>
        <authorList>
            <person name="Grisard E.C."/>
            <person name="Teixeira S.M."/>
            <person name="de Almeida L.G."/>
            <person name="Stoco P.H."/>
            <person name="Gerber A.L."/>
            <person name="Talavera-Lopez C."/>
            <person name="Lima O.C."/>
            <person name="Andersson B."/>
            <person name="de Vasconcelos A.T."/>
        </authorList>
    </citation>
    <scope>NUCLEOTIDE SEQUENCE [LARGE SCALE GENOMIC DNA]</scope>
    <source>
        <strain evidence="2 3">Dm28c</strain>
    </source>
</reference>
<dbReference type="VEuPathDB" id="TriTrypDB:TCDM_01448"/>
<proteinExistence type="predicted"/>
<evidence type="ECO:0000313" key="3">
    <source>
        <dbReference type="Proteomes" id="UP000017861"/>
    </source>
</evidence>
<dbReference type="Proteomes" id="UP000017861">
    <property type="component" value="Unassembled WGS sequence"/>
</dbReference>
<comment type="caution">
    <text evidence="2">The sequence shown here is derived from an EMBL/GenBank/DDBJ whole genome shotgun (WGS) entry which is preliminary data.</text>
</comment>
<evidence type="ECO:0000313" key="2">
    <source>
        <dbReference type="EMBL" id="ESS69742.1"/>
    </source>
</evidence>
<dbReference type="OrthoDB" id="241845at2759"/>
<gene>
    <name evidence="2" type="ORF">TCDM_01448</name>
</gene>
<sequence>MDLRLILTLPCALVKIFFFLILPDAHNQFSVFLSFSLRRHPAGCRGSAKVKEGEGEEKRGEKMTFRQPRLSISNSLLPTAVDWAVMRAMREWHNGVEAADASASSSEGRVTEELSPFWIPTQVVGFLAKVLLRERQSSHMPFRTPVMDGTRMTTMSGTKQVESVYFAKGKRTVSVFGFSFVNASSTPICSAVDSCTCVSYELPISESGDLIGLLMGKMSFAAPSRLSSVTASCGGNHSLGKGCFPLKFGSPYWIEGEGLERRWRGVTISPNATPLYVGRSSRWLINAEQTNDASRFDSLSCTPFRRHQCLTEDGVHYVSLDFSARLAEAFLEMKRDPEKTHSTPTKLYEPNTTRRNCHEHHCFYERQQQMTDSPSNLWIDAGVIERSGWSLQDAAVGVELPPHQLIGVERNAVSGVNSATVKAKPIVVVNAEFVCERDSLLDLITYRPECIGLQRNQFLGSRATTQLALLAHTMNYTSPTWIQTTVAERAGLCVKKGRAATGVEVKIKGIYQNETLTVVLINTDELDLTQERIAELRNGSV</sequence>
<name>V5BU50_TRYCR</name>
<evidence type="ECO:0000259" key="1">
    <source>
        <dbReference type="Pfam" id="PF20054"/>
    </source>
</evidence>
<dbReference type="Pfam" id="PF20054">
    <property type="entry name" value="Tc-38"/>
    <property type="match status" value="1"/>
</dbReference>
<feature type="domain" description="Trypanosoma Tc-38 (p38) protein" evidence="1">
    <location>
        <begin position="455"/>
        <end position="529"/>
    </location>
</feature>
<organism evidence="2 3">
    <name type="scientific">Trypanosoma cruzi Dm28c</name>
    <dbReference type="NCBI Taxonomy" id="1416333"/>
    <lineage>
        <taxon>Eukaryota</taxon>
        <taxon>Discoba</taxon>
        <taxon>Euglenozoa</taxon>
        <taxon>Kinetoplastea</taxon>
        <taxon>Metakinetoplastina</taxon>
        <taxon>Trypanosomatida</taxon>
        <taxon>Trypanosomatidae</taxon>
        <taxon>Trypanosoma</taxon>
        <taxon>Schizotrypanum</taxon>
    </lineage>
</organism>
<dbReference type="AlphaFoldDB" id="V5BU50"/>
<dbReference type="InterPro" id="IPR045399">
    <property type="entry name" value="Tc-38"/>
</dbReference>
<accession>V5BU50</accession>